<evidence type="ECO:0000256" key="2">
    <source>
        <dbReference type="ARBA" id="ARBA00022989"/>
    </source>
</evidence>
<feature type="domain" description="Major facilitator superfamily (MFS) profile" evidence="5">
    <location>
        <begin position="1"/>
        <end position="381"/>
    </location>
</feature>
<dbReference type="Gene3D" id="1.20.1250.20">
    <property type="entry name" value="MFS general substrate transporter like domains"/>
    <property type="match status" value="2"/>
</dbReference>
<name>A0AAE7UP09_9HYPH</name>
<evidence type="ECO:0000256" key="4">
    <source>
        <dbReference type="SAM" id="Phobius"/>
    </source>
</evidence>
<dbReference type="Pfam" id="PF07690">
    <property type="entry name" value="MFS_1"/>
    <property type="match status" value="1"/>
</dbReference>
<feature type="transmembrane region" description="Helical" evidence="4">
    <location>
        <begin position="268"/>
        <end position="286"/>
    </location>
</feature>
<keyword evidence="3 4" id="KW-0472">Membrane</keyword>
<feature type="transmembrane region" description="Helical" evidence="4">
    <location>
        <begin position="242"/>
        <end position="261"/>
    </location>
</feature>
<dbReference type="InterPro" id="IPR050327">
    <property type="entry name" value="Proton-linked_MCT"/>
</dbReference>
<protein>
    <submittedName>
        <fullName evidence="7">MFS transporter</fullName>
    </submittedName>
</protein>
<feature type="transmembrane region" description="Helical" evidence="4">
    <location>
        <begin position="355"/>
        <end position="376"/>
    </location>
</feature>
<dbReference type="PANTHER" id="PTHR11360:SF308">
    <property type="entry name" value="BLL3089 PROTEIN"/>
    <property type="match status" value="1"/>
</dbReference>
<keyword evidence="9" id="KW-1185">Reference proteome</keyword>
<keyword evidence="1 4" id="KW-0812">Transmembrane</keyword>
<sequence>MVLFASSFGQTFFISLSGGEIRRAFGLSDGDFGLIYMGVTLASAISLVWLGKLADRWSFRQVVSLAVPALALGALGMAYAFSTVVLVASLYLLRLFGQGMMVHIGYTSLGRWFAAERGRAVSLSALGLNVGQAVLPLLAVAGIAAFGWRSIWMIAAIFLVAIVLPAVLLLVKTERVPTRMSAISVSVDARSWTRPDVVRDPFFFLLMLGMLPPAFISNTIFFHQVHLAQSKGWPVELMASAFFLYAGVAVANSLLSGYLVDRFSALRLLPFYLIPFGVGCVVLAMVDAPWAVFAFMVLYGISDGFSLTLFGSLWPEVYGVKFLGAIRAVIVAIMVFASALGPGLGGLLIDHDVAFTSQIFAMGAYCILIVMVLLPVSRHLTVRR</sequence>
<dbReference type="GO" id="GO:0022857">
    <property type="term" value="F:transmembrane transporter activity"/>
    <property type="evidence" value="ECO:0007669"/>
    <property type="project" value="InterPro"/>
</dbReference>
<dbReference type="PROSITE" id="PS50850">
    <property type="entry name" value="MFS"/>
    <property type="match status" value="1"/>
</dbReference>
<dbReference type="EMBL" id="JAAMCP010000005">
    <property type="protein sequence ID" value="NTF37234.1"/>
    <property type="molecule type" value="Genomic_DNA"/>
</dbReference>
<gene>
    <name evidence="6" type="ORF">G6L72_11005</name>
    <name evidence="7" type="ORF">G6M88_04225</name>
</gene>
<reference evidence="7" key="2">
    <citation type="submission" date="2020-02" db="EMBL/GenBank/DDBJ databases">
        <title>Unexpected conservation and global transmission of agrobacterial virulence plasmids.</title>
        <authorList>
            <person name="Weisberg A.J."/>
            <person name="Davis E.W. II"/>
            <person name="Tabima J.R."/>
            <person name="Belcher M.S."/>
            <person name="Miller M."/>
            <person name="Kuo C.-H."/>
            <person name="Loper J.E."/>
            <person name="Grunwald N.J."/>
            <person name="Putnam M.L."/>
            <person name="Chang J.H."/>
        </authorList>
    </citation>
    <scope>NUCLEOTIDE SEQUENCE</scope>
    <source>
        <strain evidence="7">W2/73</strain>
    </source>
</reference>
<organism evidence="7 8">
    <name type="scientific">Agrobacterium rubi</name>
    <dbReference type="NCBI Taxonomy" id="28099"/>
    <lineage>
        <taxon>Bacteria</taxon>
        <taxon>Pseudomonadati</taxon>
        <taxon>Pseudomonadota</taxon>
        <taxon>Alphaproteobacteria</taxon>
        <taxon>Hyphomicrobiales</taxon>
        <taxon>Rhizobiaceae</taxon>
        <taxon>Rhizobium/Agrobacterium group</taxon>
        <taxon>Agrobacterium</taxon>
    </lineage>
</organism>
<dbReference type="InterPro" id="IPR011701">
    <property type="entry name" value="MFS"/>
</dbReference>
<dbReference type="KEGG" id="arui:G6M88_04225"/>
<dbReference type="Proteomes" id="UP000663912">
    <property type="component" value="Chromosome 1"/>
</dbReference>
<feature type="transmembrane region" description="Helical" evidence="4">
    <location>
        <begin position="33"/>
        <end position="50"/>
    </location>
</feature>
<evidence type="ECO:0000313" key="6">
    <source>
        <dbReference type="EMBL" id="NTF37234.1"/>
    </source>
</evidence>
<evidence type="ECO:0000313" key="9">
    <source>
        <dbReference type="Proteomes" id="UP000822331"/>
    </source>
</evidence>
<feature type="transmembrane region" description="Helical" evidence="4">
    <location>
        <begin position="151"/>
        <end position="171"/>
    </location>
</feature>
<dbReference type="Proteomes" id="UP000822331">
    <property type="component" value="Unassembled WGS sequence"/>
</dbReference>
<feature type="transmembrane region" description="Helical" evidence="4">
    <location>
        <begin position="292"/>
        <end position="314"/>
    </location>
</feature>
<feature type="transmembrane region" description="Helical" evidence="4">
    <location>
        <begin position="326"/>
        <end position="349"/>
    </location>
</feature>
<evidence type="ECO:0000256" key="3">
    <source>
        <dbReference type="ARBA" id="ARBA00023136"/>
    </source>
</evidence>
<feature type="transmembrane region" description="Helical" evidence="4">
    <location>
        <begin position="62"/>
        <end position="89"/>
    </location>
</feature>
<dbReference type="InterPro" id="IPR036259">
    <property type="entry name" value="MFS_trans_sf"/>
</dbReference>
<evidence type="ECO:0000259" key="5">
    <source>
        <dbReference type="PROSITE" id="PS50850"/>
    </source>
</evidence>
<dbReference type="InterPro" id="IPR020846">
    <property type="entry name" value="MFS_dom"/>
</dbReference>
<feature type="transmembrane region" description="Helical" evidence="4">
    <location>
        <begin position="95"/>
        <end position="114"/>
    </location>
</feature>
<evidence type="ECO:0000313" key="7">
    <source>
        <dbReference type="EMBL" id="QTG01538.1"/>
    </source>
</evidence>
<feature type="transmembrane region" description="Helical" evidence="4">
    <location>
        <begin position="126"/>
        <end position="145"/>
    </location>
</feature>
<evidence type="ECO:0000313" key="8">
    <source>
        <dbReference type="Proteomes" id="UP000663912"/>
    </source>
</evidence>
<dbReference type="EMBL" id="CP049206">
    <property type="protein sequence ID" value="QTG01538.1"/>
    <property type="molecule type" value="Genomic_DNA"/>
</dbReference>
<dbReference type="SUPFAM" id="SSF103473">
    <property type="entry name" value="MFS general substrate transporter"/>
    <property type="match status" value="1"/>
</dbReference>
<dbReference type="PANTHER" id="PTHR11360">
    <property type="entry name" value="MONOCARBOXYLATE TRANSPORTER"/>
    <property type="match status" value="1"/>
</dbReference>
<keyword evidence="2 4" id="KW-1133">Transmembrane helix</keyword>
<evidence type="ECO:0000256" key="1">
    <source>
        <dbReference type="ARBA" id="ARBA00022692"/>
    </source>
</evidence>
<accession>A0AAE7UP09</accession>
<reference evidence="6 9" key="1">
    <citation type="journal article" date="2020" name="Science">
        <title>Unexpected conservation and global transmission of agrobacterial virulence plasmids.</title>
        <authorList>
            <person name="Weisberg A.J."/>
            <person name="Davis E.W. 2nd"/>
            <person name="Tabima J."/>
            <person name="Belcher M.S."/>
            <person name="Miller M."/>
            <person name="Kuo C.H."/>
            <person name="Loper J.E."/>
            <person name="Grunwald N.J."/>
            <person name="Putnam M.L."/>
            <person name="Chang J.H."/>
        </authorList>
    </citation>
    <scope>NUCLEOTIDE SEQUENCE [LARGE SCALE GENOMIC DNA]</scope>
    <source>
        <strain evidence="6 9">A19/93</strain>
    </source>
</reference>
<dbReference type="AlphaFoldDB" id="A0AAE7UP09"/>
<feature type="transmembrane region" description="Helical" evidence="4">
    <location>
        <begin position="202"/>
        <end position="222"/>
    </location>
</feature>
<proteinExistence type="predicted"/>